<reference evidence="1" key="1">
    <citation type="submission" date="2020-02" db="EMBL/GenBank/DDBJ databases">
        <authorList>
            <person name="Hu X."/>
            <person name="Yuan Z."/>
            <person name="Cheng J."/>
            <person name="Geng P."/>
        </authorList>
    </citation>
    <scope>NUCLEOTIDE SEQUENCE</scope>
    <source>
        <strain evidence="1">SSII-1</strain>
        <plasmid evidence="1">pSSII-1</plasmid>
    </source>
</reference>
<organism evidence="1">
    <name type="scientific">Lysinibacillus sphaericus</name>
    <name type="common">Bacillus sphaericus</name>
    <dbReference type="NCBI Taxonomy" id="1421"/>
    <lineage>
        <taxon>Bacteria</taxon>
        <taxon>Bacillati</taxon>
        <taxon>Bacillota</taxon>
        <taxon>Bacilli</taxon>
        <taxon>Bacillales</taxon>
        <taxon>Bacillaceae</taxon>
        <taxon>Lysinibacillus</taxon>
    </lineage>
</organism>
<evidence type="ECO:0000313" key="1">
    <source>
        <dbReference type="EMBL" id="QIS31135.1"/>
    </source>
</evidence>
<name>A0A6H0A010_LYSSH</name>
<accession>A0A6H0A010</accession>
<sequence length="85" mass="9672">MNLKTAANWKGSLHQYLQVGDIVDDAIYSHFVNVLPPATFKQSLVQMGEPYCHVEGQPTYPTLQKTEHGWKYMGNCFRGEVVNKD</sequence>
<protein>
    <submittedName>
        <fullName evidence="1">Uncharacterized protein</fullName>
    </submittedName>
</protein>
<keyword evidence="1" id="KW-0614">Plasmid</keyword>
<geneLocation type="plasmid" evidence="1">
    <name>pSSII-1</name>
</geneLocation>
<dbReference type="RefSeq" id="WP_031417243.1">
    <property type="nucleotide sequence ID" value="NZ_CP064071.1"/>
</dbReference>
<proteinExistence type="predicted"/>
<dbReference type="EMBL" id="MT075580">
    <property type="protein sequence ID" value="QIS31135.1"/>
    <property type="molecule type" value="Genomic_DNA"/>
</dbReference>
<dbReference type="AlphaFoldDB" id="A0A6H0A010"/>